<proteinExistence type="predicted"/>
<accession>X1BYI5</accession>
<organism evidence="1">
    <name type="scientific">marine sediment metagenome</name>
    <dbReference type="NCBI Taxonomy" id="412755"/>
    <lineage>
        <taxon>unclassified sequences</taxon>
        <taxon>metagenomes</taxon>
        <taxon>ecological metagenomes</taxon>
    </lineage>
</organism>
<sequence>MSNIKNKLEEEEMYSNMESDDYANELEYYRHQVEDGKISIYRPQKRSVKELFTLNGQSIPENTSVS</sequence>
<comment type="caution">
    <text evidence="1">The sequence shown here is derived from an EMBL/GenBank/DDBJ whole genome shotgun (WGS) entry which is preliminary data.</text>
</comment>
<protein>
    <submittedName>
        <fullName evidence="1">Uncharacterized protein</fullName>
    </submittedName>
</protein>
<evidence type="ECO:0000313" key="1">
    <source>
        <dbReference type="EMBL" id="GAG86187.1"/>
    </source>
</evidence>
<reference evidence="1" key="1">
    <citation type="journal article" date="2014" name="Front. Microbiol.">
        <title>High frequency of phylogenetically diverse reductive dehalogenase-homologous genes in deep subseafloor sedimentary metagenomes.</title>
        <authorList>
            <person name="Kawai M."/>
            <person name="Futagami T."/>
            <person name="Toyoda A."/>
            <person name="Takaki Y."/>
            <person name="Nishi S."/>
            <person name="Hori S."/>
            <person name="Arai W."/>
            <person name="Tsubouchi T."/>
            <person name="Morono Y."/>
            <person name="Uchiyama I."/>
            <person name="Ito T."/>
            <person name="Fujiyama A."/>
            <person name="Inagaki F."/>
            <person name="Takami H."/>
        </authorList>
    </citation>
    <scope>NUCLEOTIDE SEQUENCE</scope>
    <source>
        <strain evidence="1">Expedition CK06-06</strain>
    </source>
</reference>
<dbReference type="AlphaFoldDB" id="X1BYI5"/>
<gene>
    <name evidence="1" type="ORF">S01H4_30201</name>
</gene>
<dbReference type="EMBL" id="BART01015568">
    <property type="protein sequence ID" value="GAG86187.1"/>
    <property type="molecule type" value="Genomic_DNA"/>
</dbReference>
<name>X1BYI5_9ZZZZ</name>